<dbReference type="RefSeq" id="WP_345715702.1">
    <property type="nucleotide sequence ID" value="NZ_BAABFP010000002.1"/>
</dbReference>
<dbReference type="PANTHER" id="PTHR42957:SF1">
    <property type="entry name" value="HELICASE MJ1565-RELATED"/>
    <property type="match status" value="1"/>
</dbReference>
<accession>A0ABW1JFV6</accession>
<organism evidence="3 4">
    <name type="scientific">Angustibacter luteus</name>
    <dbReference type="NCBI Taxonomy" id="658456"/>
    <lineage>
        <taxon>Bacteria</taxon>
        <taxon>Bacillati</taxon>
        <taxon>Actinomycetota</taxon>
        <taxon>Actinomycetes</taxon>
        <taxon>Kineosporiales</taxon>
        <taxon>Kineosporiaceae</taxon>
    </lineage>
</organism>
<evidence type="ECO:0000259" key="2">
    <source>
        <dbReference type="Pfam" id="PF01935"/>
    </source>
</evidence>
<reference evidence="4" key="1">
    <citation type="journal article" date="2019" name="Int. J. Syst. Evol. Microbiol.">
        <title>The Global Catalogue of Microorganisms (GCM) 10K type strain sequencing project: providing services to taxonomists for standard genome sequencing and annotation.</title>
        <authorList>
            <consortium name="The Broad Institute Genomics Platform"/>
            <consortium name="The Broad Institute Genome Sequencing Center for Infectious Disease"/>
            <person name="Wu L."/>
            <person name="Ma J."/>
        </authorList>
    </citation>
    <scope>NUCLEOTIDE SEQUENCE [LARGE SCALE GENOMIC DNA]</scope>
    <source>
        <strain evidence="4">KACC 14249</strain>
    </source>
</reference>
<comment type="caution">
    <text evidence="3">The sequence shown here is derived from an EMBL/GenBank/DDBJ whole genome shotgun (WGS) entry which is preliminary data.</text>
</comment>
<protein>
    <submittedName>
        <fullName evidence="3">ATP-binding protein</fullName>
    </submittedName>
</protein>
<dbReference type="Proteomes" id="UP001596189">
    <property type="component" value="Unassembled WGS sequence"/>
</dbReference>
<evidence type="ECO:0000313" key="4">
    <source>
        <dbReference type="Proteomes" id="UP001596189"/>
    </source>
</evidence>
<dbReference type="Pfam" id="PF00004">
    <property type="entry name" value="AAA"/>
    <property type="match status" value="1"/>
</dbReference>
<dbReference type="InterPro" id="IPR027417">
    <property type="entry name" value="P-loop_NTPase"/>
</dbReference>
<feature type="domain" description="Helicase HerA central" evidence="2">
    <location>
        <begin position="122"/>
        <end position="248"/>
    </location>
</feature>
<keyword evidence="3" id="KW-0547">Nucleotide-binding</keyword>
<gene>
    <name evidence="3" type="ORF">ACFQDO_10805</name>
</gene>
<dbReference type="EMBL" id="JBHSRD010000004">
    <property type="protein sequence ID" value="MFC6007618.1"/>
    <property type="molecule type" value="Genomic_DNA"/>
</dbReference>
<name>A0ABW1JFV6_9ACTN</name>
<dbReference type="InterPro" id="IPR008571">
    <property type="entry name" value="HerA-like"/>
</dbReference>
<evidence type="ECO:0000313" key="3">
    <source>
        <dbReference type="EMBL" id="MFC6007618.1"/>
    </source>
</evidence>
<feature type="domain" description="ATPase AAA-type core" evidence="1">
    <location>
        <begin position="288"/>
        <end position="397"/>
    </location>
</feature>
<dbReference type="Gene3D" id="3.40.50.300">
    <property type="entry name" value="P-loop containing nucleotide triphosphate hydrolases"/>
    <property type="match status" value="2"/>
</dbReference>
<dbReference type="PANTHER" id="PTHR42957">
    <property type="entry name" value="HELICASE MJ1565-RELATED"/>
    <property type="match status" value="1"/>
</dbReference>
<sequence length="467" mass="50225">MTSTTSWTTPGTAQAASLDGRSFTFSMPSDAELISGDLVVLATVDERRLCGQLHDKRLGAPGEAVGTGAVLGTIEDDVLRGGVIEPFASATISGAPAPLWEAVQRGAGATMPVGSARAGHAYLRPAGVNRHTFLCGQSGSGKSYALGVLLEQIILDTELPLVILDPNADFVRLGEPTEQAPPEVVDRLADTRFDVLTARTDAAATDRLCIRFDELSTQAKAAVLRLDPLADREEYNALLDAAEQLHTRRGTDVVADLLASAEPGAILLAERMKNLGVLTWEVWAFEGTTLTDRLADQARVTVLDLGGFELAEERLVVALELLDNLWENRSSRQPTLIVIDEAHNVCPAEPVTQLERATSERLVQIANEGRKYGLWLLLCTQRPSRINPAVLSQCDNLALMRMNSRADLAQLQETFGFVPAEMLAAAPFFRQGECLMAGGFTPVPTFVQIGGRRTHQGGSDVPVPLRG</sequence>
<proteinExistence type="predicted"/>
<dbReference type="Pfam" id="PF01935">
    <property type="entry name" value="DUF87"/>
    <property type="match status" value="1"/>
</dbReference>
<evidence type="ECO:0000259" key="1">
    <source>
        <dbReference type="Pfam" id="PF00004"/>
    </source>
</evidence>
<dbReference type="SUPFAM" id="SSF52540">
    <property type="entry name" value="P-loop containing nucleoside triphosphate hydrolases"/>
    <property type="match status" value="1"/>
</dbReference>
<dbReference type="InterPro" id="IPR002789">
    <property type="entry name" value="HerA_central"/>
</dbReference>
<dbReference type="GO" id="GO:0005524">
    <property type="term" value="F:ATP binding"/>
    <property type="evidence" value="ECO:0007669"/>
    <property type="project" value="UniProtKB-KW"/>
</dbReference>
<keyword evidence="3" id="KW-0067">ATP-binding</keyword>
<dbReference type="InterPro" id="IPR003959">
    <property type="entry name" value="ATPase_AAA_core"/>
</dbReference>
<keyword evidence="4" id="KW-1185">Reference proteome</keyword>